<dbReference type="GO" id="GO:0004713">
    <property type="term" value="F:protein tyrosine kinase activity"/>
    <property type="evidence" value="ECO:0007669"/>
    <property type="project" value="TreeGrafter"/>
</dbReference>
<dbReference type="GO" id="GO:0005886">
    <property type="term" value="C:plasma membrane"/>
    <property type="evidence" value="ECO:0007669"/>
    <property type="project" value="TreeGrafter"/>
</dbReference>
<dbReference type="AlphaFoldDB" id="A0A0B4CNF9"/>
<evidence type="ECO:0000313" key="2">
    <source>
        <dbReference type="Proteomes" id="UP000031166"/>
    </source>
</evidence>
<dbReference type="SUPFAM" id="SSF52540">
    <property type="entry name" value="P-loop containing nucleoside triphosphate hydrolases"/>
    <property type="match status" value="1"/>
</dbReference>
<comment type="caution">
    <text evidence="1">The sequence shown here is derived from an EMBL/GenBank/DDBJ whole genome shotgun (WGS) entry which is preliminary data.</text>
</comment>
<accession>A0A0B4CNF9</accession>
<dbReference type="EMBL" id="JWSY01000027">
    <property type="protein sequence ID" value="KIC55971.1"/>
    <property type="molecule type" value="Genomic_DNA"/>
</dbReference>
<dbReference type="Proteomes" id="UP000031166">
    <property type="component" value="Unassembled WGS sequence"/>
</dbReference>
<name>A0A0B4CNF9_9CAUL</name>
<dbReference type="Gene3D" id="3.40.50.300">
    <property type="entry name" value="P-loop containing nucleotide triphosphate hydrolases"/>
    <property type="match status" value="1"/>
</dbReference>
<dbReference type="PANTHER" id="PTHR32309:SF13">
    <property type="entry name" value="FERRIC ENTEROBACTIN TRANSPORT PROTEIN FEPE"/>
    <property type="match status" value="1"/>
</dbReference>
<sequence length="233" mass="24902">MVDLTSEMAGLWATLGPAPAHRARVIQFASAVTGEGVSTVAREFARLAAVRARKPVWLIDGDLAQQGQLETVSAEPDRFGQVGKAAQGSPDGSSFYAVSPRVTGRDGKPVPDSRLLTARSCLGGRLWVTHFHMEALRSGHRVEAVGEPRYWEALRPHADTIVIDAPAADRNDMAIILAPFVDMTVLVIAAESTAAHAPVILRDEIEAVGGKIAGVVMNRSTYKAPGFLQRLMG</sequence>
<dbReference type="InterPro" id="IPR050445">
    <property type="entry name" value="Bact_polysacc_biosynth/exp"/>
</dbReference>
<gene>
    <name evidence="1" type="ORF">RM53_14135</name>
</gene>
<reference evidence="1 2" key="1">
    <citation type="submission" date="2014-12" db="EMBL/GenBank/DDBJ databases">
        <title>Genome sequencing of Brevundimonas nasdae TPW30.</title>
        <authorList>
            <person name="Tan P.W."/>
            <person name="Chan K.-G."/>
        </authorList>
    </citation>
    <scope>NUCLEOTIDE SEQUENCE [LARGE SCALE GENOMIC DNA]</scope>
    <source>
        <strain evidence="1 2">TPW30</strain>
    </source>
</reference>
<organism evidence="1 2">
    <name type="scientific">Brevundimonas nasdae</name>
    <dbReference type="NCBI Taxonomy" id="172043"/>
    <lineage>
        <taxon>Bacteria</taxon>
        <taxon>Pseudomonadati</taxon>
        <taxon>Pseudomonadota</taxon>
        <taxon>Alphaproteobacteria</taxon>
        <taxon>Caulobacterales</taxon>
        <taxon>Caulobacteraceae</taxon>
        <taxon>Brevundimonas</taxon>
    </lineage>
</organism>
<protein>
    <submittedName>
        <fullName evidence="1">HfsB</fullName>
    </submittedName>
</protein>
<evidence type="ECO:0000313" key="1">
    <source>
        <dbReference type="EMBL" id="KIC55971.1"/>
    </source>
</evidence>
<dbReference type="STRING" id="172043.RM53_14135"/>
<dbReference type="RefSeq" id="WP_039247699.1">
    <property type="nucleotide sequence ID" value="NZ_JWSY01000027.1"/>
</dbReference>
<dbReference type="InterPro" id="IPR027417">
    <property type="entry name" value="P-loop_NTPase"/>
</dbReference>
<proteinExistence type="predicted"/>
<dbReference type="PANTHER" id="PTHR32309">
    <property type="entry name" value="TYROSINE-PROTEIN KINASE"/>
    <property type="match status" value="1"/>
</dbReference>